<dbReference type="Pfam" id="PF00892">
    <property type="entry name" value="EamA"/>
    <property type="match status" value="2"/>
</dbReference>
<dbReference type="OrthoDB" id="8794141at2"/>
<dbReference type="Proteomes" id="UP000292445">
    <property type="component" value="Unassembled WGS sequence"/>
</dbReference>
<dbReference type="SUPFAM" id="SSF103481">
    <property type="entry name" value="Multidrug resistance efflux transporter EmrE"/>
    <property type="match status" value="2"/>
</dbReference>
<evidence type="ECO:0000313" key="3">
    <source>
        <dbReference type="EMBL" id="RZS81059.1"/>
    </source>
</evidence>
<dbReference type="PANTHER" id="PTHR22911">
    <property type="entry name" value="ACYL-MALONYL CONDENSING ENZYME-RELATED"/>
    <property type="match status" value="1"/>
</dbReference>
<sequence>MDISLLWIPATLIAAAAQTARNTMQHRLTETLGTLGAAQVRFLYGLPFALVFLVVVLAVGGDPLPRFDTGFLLYAAAAAAAQILATVLMLATMQLRNFALSTVYVKTEPVLVAIFAVAVLGDPLSLAGACAVLVATAGVVVMSWKPGAGAGSNWRPALLGIASGAFFALSAVAFRGAIVSLDSGSFATRASVTLVAGLIMQTGALVLWQALFRRDVLRGVLAQWRSSLPAGFMGAFASQCWYIGFALTSAANVRTLGLVEVLFAQFASRRIFAQHASRRERGGMVLVVLGLVLLLYGTRGGS</sequence>
<evidence type="ECO:0000313" key="4">
    <source>
        <dbReference type="Proteomes" id="UP000292445"/>
    </source>
</evidence>
<feature type="transmembrane region" description="Helical" evidence="1">
    <location>
        <begin position="284"/>
        <end position="301"/>
    </location>
</feature>
<keyword evidence="1" id="KW-1133">Transmembrane helix</keyword>
<dbReference type="AlphaFoldDB" id="A0A4Q7NDK9"/>
<proteinExistence type="predicted"/>
<evidence type="ECO:0000256" key="1">
    <source>
        <dbReference type="SAM" id="Phobius"/>
    </source>
</evidence>
<feature type="transmembrane region" description="Helical" evidence="1">
    <location>
        <begin position="190"/>
        <end position="208"/>
    </location>
</feature>
<reference evidence="3 4" key="1">
    <citation type="submission" date="2019-02" db="EMBL/GenBank/DDBJ databases">
        <title>Genomic Encyclopedia of Type Strains, Phase IV (KMG-IV): sequencing the most valuable type-strain genomes for metagenomic binning, comparative biology and taxonomic classification.</title>
        <authorList>
            <person name="Goeker M."/>
        </authorList>
    </citation>
    <scope>NUCLEOTIDE SEQUENCE [LARGE SCALE GENOMIC DNA]</scope>
    <source>
        <strain evidence="3 4">K24</strain>
    </source>
</reference>
<dbReference type="EMBL" id="SGXC01000002">
    <property type="protein sequence ID" value="RZS81059.1"/>
    <property type="molecule type" value="Genomic_DNA"/>
</dbReference>
<name>A0A4Q7NDK9_9BURK</name>
<feature type="transmembrane region" description="Helical" evidence="1">
    <location>
        <begin position="71"/>
        <end position="91"/>
    </location>
</feature>
<feature type="transmembrane region" description="Helical" evidence="1">
    <location>
        <begin position="41"/>
        <end position="59"/>
    </location>
</feature>
<feature type="transmembrane region" description="Helical" evidence="1">
    <location>
        <begin position="111"/>
        <end position="144"/>
    </location>
</feature>
<dbReference type="InterPro" id="IPR037185">
    <property type="entry name" value="EmrE-like"/>
</dbReference>
<dbReference type="InterPro" id="IPR000620">
    <property type="entry name" value="EamA_dom"/>
</dbReference>
<keyword evidence="1" id="KW-0472">Membrane</keyword>
<organism evidence="3 4">
    <name type="scientific">Pigmentiphaga kullae</name>
    <dbReference type="NCBI Taxonomy" id="151784"/>
    <lineage>
        <taxon>Bacteria</taxon>
        <taxon>Pseudomonadati</taxon>
        <taxon>Pseudomonadota</taxon>
        <taxon>Betaproteobacteria</taxon>
        <taxon>Burkholderiales</taxon>
        <taxon>Alcaligenaceae</taxon>
        <taxon>Pigmentiphaga</taxon>
    </lineage>
</organism>
<protein>
    <submittedName>
        <fullName evidence="3">EamA-like transporter family protein</fullName>
    </submittedName>
</protein>
<accession>A0A4Q7NDK9</accession>
<dbReference type="RefSeq" id="WP_130358646.1">
    <property type="nucleotide sequence ID" value="NZ_SGXC01000002.1"/>
</dbReference>
<keyword evidence="1" id="KW-0812">Transmembrane</keyword>
<evidence type="ECO:0000259" key="2">
    <source>
        <dbReference type="Pfam" id="PF00892"/>
    </source>
</evidence>
<feature type="domain" description="EamA" evidence="2">
    <location>
        <begin position="157"/>
        <end position="295"/>
    </location>
</feature>
<gene>
    <name evidence="3" type="ORF">EV675_3674</name>
</gene>
<feature type="transmembrane region" description="Helical" evidence="1">
    <location>
        <begin position="156"/>
        <end position="178"/>
    </location>
</feature>
<dbReference type="PANTHER" id="PTHR22911:SF137">
    <property type="entry name" value="SOLUTE CARRIER FAMILY 35 MEMBER G2-RELATED"/>
    <property type="match status" value="1"/>
</dbReference>
<keyword evidence="4" id="KW-1185">Reference proteome</keyword>
<comment type="caution">
    <text evidence="3">The sequence shown here is derived from an EMBL/GenBank/DDBJ whole genome shotgun (WGS) entry which is preliminary data.</text>
</comment>
<dbReference type="GO" id="GO:0016020">
    <property type="term" value="C:membrane"/>
    <property type="evidence" value="ECO:0007669"/>
    <property type="project" value="InterPro"/>
</dbReference>
<feature type="domain" description="EamA" evidence="2">
    <location>
        <begin position="7"/>
        <end position="143"/>
    </location>
</feature>